<name>A0A228HPC5_9BURK</name>
<comment type="caution">
    <text evidence="2">The sequence shown here is derived from an EMBL/GenBank/DDBJ whole genome shotgun (WGS) entry which is preliminary data.</text>
</comment>
<evidence type="ECO:0000313" key="2">
    <source>
        <dbReference type="EMBL" id="OXI32023.1"/>
    </source>
</evidence>
<dbReference type="OrthoDB" id="9014431at2"/>
<feature type="region of interest" description="Disordered" evidence="1">
    <location>
        <begin position="1"/>
        <end position="54"/>
    </location>
</feature>
<proteinExistence type="predicted"/>
<dbReference type="AlphaFoldDB" id="A0A228HPC5"/>
<dbReference type="RefSeq" id="WP_043183975.1">
    <property type="nucleotide sequence ID" value="NZ_JAUJSI010000005.1"/>
</dbReference>
<gene>
    <name evidence="2" type="ORF">CFB84_40825</name>
</gene>
<accession>A0A228HPC5</accession>
<organism evidence="2 3">
    <name type="scientific">Burkholderia aenigmatica</name>
    <dbReference type="NCBI Taxonomy" id="2015348"/>
    <lineage>
        <taxon>Bacteria</taxon>
        <taxon>Pseudomonadati</taxon>
        <taxon>Pseudomonadota</taxon>
        <taxon>Betaproteobacteria</taxon>
        <taxon>Burkholderiales</taxon>
        <taxon>Burkholderiaceae</taxon>
        <taxon>Burkholderia</taxon>
        <taxon>Burkholderia cepacia complex</taxon>
    </lineage>
</organism>
<dbReference type="Proteomes" id="UP000214600">
    <property type="component" value="Unassembled WGS sequence"/>
</dbReference>
<reference evidence="2 3" key="2">
    <citation type="submission" date="2017-08" db="EMBL/GenBank/DDBJ databases">
        <title>WGS of novel Burkholderia cepaca complex species.</title>
        <authorList>
            <person name="Lipuma J."/>
            <person name="Spilker T."/>
        </authorList>
    </citation>
    <scope>NUCLEOTIDE SEQUENCE [LARGE SCALE GENOMIC DNA]</scope>
    <source>
        <strain evidence="2 3">AU17325</strain>
    </source>
</reference>
<dbReference type="EMBL" id="NKFA01000040">
    <property type="protein sequence ID" value="OXI32023.1"/>
    <property type="molecule type" value="Genomic_DNA"/>
</dbReference>
<reference evidence="3" key="1">
    <citation type="submission" date="2017-06" db="EMBL/GenBank/DDBJ databases">
        <authorList>
            <person name="LiPuma J."/>
            <person name="Spilker T."/>
        </authorList>
    </citation>
    <scope>NUCLEOTIDE SEQUENCE [LARGE SCALE GENOMIC DNA]</scope>
    <source>
        <strain evidence="3">AU17325</strain>
    </source>
</reference>
<evidence type="ECO:0000256" key="1">
    <source>
        <dbReference type="SAM" id="MobiDB-lite"/>
    </source>
</evidence>
<evidence type="ECO:0000313" key="3">
    <source>
        <dbReference type="Proteomes" id="UP000214600"/>
    </source>
</evidence>
<sequence length="225" mass="24850">MNRPDKSSKARAALDQLFSGMAPADETRASRPGNPFNPFEAAGDEASAGSGGRGGVEVTLSTRIQLRGYPNADAFMKRMAEAWGLEWGMYDSVKAIATLPAGWRARRLPEVTQIVDGHDVLRAESSLQGGEMSYLKVHPRYYIDARKGFGWGKSSKASDDPDLDGPDWNCFVVDREKSVEVHELTTSSLKADMDNARATLLKWLDENYPKHRDPFAYWSDCEGAS</sequence>
<protein>
    <submittedName>
        <fullName evidence="2">Nitroreductase</fullName>
    </submittedName>
</protein>